<dbReference type="EMBL" id="PGGW01000064">
    <property type="protein sequence ID" value="PJE95553.1"/>
    <property type="molecule type" value="Genomic_DNA"/>
</dbReference>
<organism evidence="1 2">
    <name type="scientific">Streptomyces carminius</name>
    <dbReference type="NCBI Taxonomy" id="2665496"/>
    <lineage>
        <taxon>Bacteria</taxon>
        <taxon>Bacillati</taxon>
        <taxon>Actinomycetota</taxon>
        <taxon>Actinomycetes</taxon>
        <taxon>Kitasatosporales</taxon>
        <taxon>Streptomycetaceae</taxon>
        <taxon>Streptomyces</taxon>
    </lineage>
</organism>
<proteinExistence type="predicted"/>
<dbReference type="AlphaFoldDB" id="A0A2M8LUC1"/>
<evidence type="ECO:0000313" key="2">
    <source>
        <dbReference type="Proteomes" id="UP000230407"/>
    </source>
</evidence>
<keyword evidence="2" id="KW-1185">Reference proteome</keyword>
<comment type="caution">
    <text evidence="1">The sequence shown here is derived from an EMBL/GenBank/DDBJ whole genome shotgun (WGS) entry which is preliminary data.</text>
</comment>
<dbReference type="Proteomes" id="UP000230407">
    <property type="component" value="Unassembled WGS sequence"/>
</dbReference>
<sequence>MARVLTALLLRLFPPSGRHRRTTELEPCVRCKKPGHYGAVHWHLCPPCRRPDLQRRTLLRTNRAVLAVPGGHAPPPRPYLHPHQVQEQRRRALELALDGIDVGPEIIHGMRVAV</sequence>
<evidence type="ECO:0000313" key="1">
    <source>
        <dbReference type="EMBL" id="PJE95553.1"/>
    </source>
</evidence>
<name>A0A2M8LUC1_9ACTN</name>
<protein>
    <submittedName>
        <fullName evidence="1">Uncharacterized protein</fullName>
    </submittedName>
</protein>
<dbReference type="RefSeq" id="WP_100203761.1">
    <property type="nucleotide sequence ID" value="NZ_PGGW01000064.1"/>
</dbReference>
<gene>
    <name evidence="1" type="ORF">CUT44_22560</name>
</gene>
<accession>A0A2M8LUC1</accession>
<reference evidence="1 2" key="1">
    <citation type="submission" date="2017-11" db="EMBL/GenBank/DDBJ databases">
        <title>Streptomyces carmine sp. nov., a novel actinomycete isolated from Sophora alopecuroides in Xinjiang, China.</title>
        <authorList>
            <person name="Wang Y."/>
            <person name="Luo X."/>
            <person name="Wan C."/>
            <person name="Zhang L."/>
        </authorList>
    </citation>
    <scope>NUCLEOTIDE SEQUENCE [LARGE SCALE GENOMIC DNA]</scope>
    <source>
        <strain evidence="1 2">TRM SA0054</strain>
    </source>
</reference>